<accession>A0ACC0BD69</accession>
<protein>
    <submittedName>
        <fullName evidence="1">Uncharacterized protein</fullName>
    </submittedName>
</protein>
<name>A0ACC0BD69_CATRO</name>
<dbReference type="Proteomes" id="UP001060085">
    <property type="component" value="Linkage Group LG03"/>
</dbReference>
<proteinExistence type="predicted"/>
<evidence type="ECO:0000313" key="2">
    <source>
        <dbReference type="Proteomes" id="UP001060085"/>
    </source>
</evidence>
<keyword evidence="2" id="KW-1185">Reference proteome</keyword>
<organism evidence="1 2">
    <name type="scientific">Catharanthus roseus</name>
    <name type="common">Madagascar periwinkle</name>
    <name type="synonym">Vinca rosea</name>
    <dbReference type="NCBI Taxonomy" id="4058"/>
    <lineage>
        <taxon>Eukaryota</taxon>
        <taxon>Viridiplantae</taxon>
        <taxon>Streptophyta</taxon>
        <taxon>Embryophyta</taxon>
        <taxon>Tracheophyta</taxon>
        <taxon>Spermatophyta</taxon>
        <taxon>Magnoliopsida</taxon>
        <taxon>eudicotyledons</taxon>
        <taxon>Gunneridae</taxon>
        <taxon>Pentapetalae</taxon>
        <taxon>asterids</taxon>
        <taxon>lamiids</taxon>
        <taxon>Gentianales</taxon>
        <taxon>Apocynaceae</taxon>
        <taxon>Rauvolfioideae</taxon>
        <taxon>Vinceae</taxon>
        <taxon>Catharanthinae</taxon>
        <taxon>Catharanthus</taxon>
    </lineage>
</organism>
<evidence type="ECO:0000313" key="1">
    <source>
        <dbReference type="EMBL" id="KAI5670581.1"/>
    </source>
</evidence>
<comment type="caution">
    <text evidence="1">The sequence shown here is derived from an EMBL/GenBank/DDBJ whole genome shotgun (WGS) entry which is preliminary data.</text>
</comment>
<gene>
    <name evidence="1" type="ORF">M9H77_10945</name>
</gene>
<reference evidence="2" key="1">
    <citation type="journal article" date="2023" name="Nat. Plants">
        <title>Single-cell RNA sequencing provides a high-resolution roadmap for understanding the multicellular compartmentation of specialized metabolism.</title>
        <authorList>
            <person name="Sun S."/>
            <person name="Shen X."/>
            <person name="Li Y."/>
            <person name="Li Y."/>
            <person name="Wang S."/>
            <person name="Li R."/>
            <person name="Zhang H."/>
            <person name="Shen G."/>
            <person name="Guo B."/>
            <person name="Wei J."/>
            <person name="Xu J."/>
            <person name="St-Pierre B."/>
            <person name="Chen S."/>
            <person name="Sun C."/>
        </authorList>
    </citation>
    <scope>NUCLEOTIDE SEQUENCE [LARGE SCALE GENOMIC DNA]</scope>
</reference>
<sequence length="741" mass="78969">MASAIMSAPIQWLFLFGLAFTLFFSCIANSNVDQKVYIVYMGELPKGKLSAESLHINMLQSVVGSSRASESLLYSYKRSFNGFVARLTEEEKEKIASLEGVVSVFLNGKKQLHTTKSWDFIGFPQNVKRSTVESDVIIGMLDTGIWPESRSFDDSDFGPPPTKWKGTCQSSKNFTCNNKIIGAKYYRADGEIGKKDIPSPRDSEGHGSHTASTAAGRLVTEASLLGLGTGTARGGVPSARIAVYKICWSDACSYADILAAFDDAIADGVDIISLSVGGSSPLDYFEDPIAIGAFHSMKNGILTSNSAGNSGPAPASISNFSPWSLSVAANVIDRKFLAQVTLGNGAIFEGVSVNTFQFNSTKYPLVYGGDVPNTAAGYSSSESRYCEPDSLDKTKVNGKIVLCDGLSDASEQSGVGAIGTIMQDAGFKDFAFSFPLSASYLGINDGHAIFNYINTTSNPEGSIEKSVEVPEKLAPFVVSFSSRGPNPITKDILKPDISAPGVDIVAAWSEATTVTGATGDTRIVPYNIISGTSMSCPHATAAAAYVKSFHPTWSPSAIKSALMTTAKPMSTMTNEDAEFAYGSGQIDPIKAASPGLVYDMGESDYVSFLCGQGYTTKNLRLVTGDNSTCSSSNNSTVWDLNYPSFALSGPKSTVFTRIFHRTVTNVGSPISTYNAIIATPNPSLLNIQVSPSVLSFRSLGQKISFIVTVRAQVQQVFISGSLIWDDGVHQVRSPVVAHDYS</sequence>
<dbReference type="EMBL" id="CM044703">
    <property type="protein sequence ID" value="KAI5670581.1"/>
    <property type="molecule type" value="Genomic_DNA"/>
</dbReference>